<protein>
    <submittedName>
        <fullName evidence="1">Uncharacterized protein</fullName>
    </submittedName>
</protein>
<dbReference type="AlphaFoldDB" id="W2P7D4"/>
<name>W2P7D4_PHYNI</name>
<accession>W2P7D4</accession>
<gene>
    <name evidence="1" type="ORF">L914_00234</name>
</gene>
<dbReference type="EMBL" id="KI690389">
    <property type="protein sequence ID" value="ETM56877.1"/>
    <property type="molecule type" value="Genomic_DNA"/>
</dbReference>
<reference evidence="1" key="1">
    <citation type="submission" date="2013-11" db="EMBL/GenBank/DDBJ databases">
        <title>The Genome Sequence of Phytophthora parasitica IAC_01/95.</title>
        <authorList>
            <consortium name="The Broad Institute Genomics Platform"/>
            <person name="Russ C."/>
            <person name="Tyler B."/>
            <person name="Panabieres F."/>
            <person name="Shan W."/>
            <person name="Tripathy S."/>
            <person name="Grunwald N."/>
            <person name="Machado M."/>
            <person name="Johnson C.S."/>
            <person name="Arredondo F."/>
            <person name="Hong C."/>
            <person name="Coffey M."/>
            <person name="Young S.K."/>
            <person name="Zeng Q."/>
            <person name="Gargeya S."/>
            <person name="Fitzgerald M."/>
            <person name="Abouelleil A."/>
            <person name="Alvarado L."/>
            <person name="Chapman S.B."/>
            <person name="Gainer-Dewar J."/>
            <person name="Goldberg J."/>
            <person name="Griggs A."/>
            <person name="Gujja S."/>
            <person name="Hansen M."/>
            <person name="Howarth C."/>
            <person name="Imamovic A."/>
            <person name="Ireland A."/>
            <person name="Larimer J."/>
            <person name="McCowan C."/>
            <person name="Murphy C."/>
            <person name="Pearson M."/>
            <person name="Poon T.W."/>
            <person name="Priest M."/>
            <person name="Roberts A."/>
            <person name="Saif S."/>
            <person name="Shea T."/>
            <person name="Sykes S."/>
            <person name="Wortman J."/>
            <person name="Nusbaum C."/>
            <person name="Birren B."/>
        </authorList>
    </citation>
    <scope>NUCLEOTIDE SEQUENCE [LARGE SCALE GENOMIC DNA]</scope>
    <source>
        <strain evidence="1">IAC_01/95</strain>
    </source>
</reference>
<evidence type="ECO:0000313" key="1">
    <source>
        <dbReference type="EMBL" id="ETM56877.1"/>
    </source>
</evidence>
<dbReference type="PROSITE" id="PS51257">
    <property type="entry name" value="PROKAR_LIPOPROTEIN"/>
    <property type="match status" value="1"/>
</dbReference>
<dbReference type="Proteomes" id="UP000054532">
    <property type="component" value="Unassembled WGS sequence"/>
</dbReference>
<sequence>MESGIQRGASPERTYPLIHFGAACVTGLHASGYMLSLGYEGFHIGVYYINGYIWQTTGLHAFRLPIGRKSTSSFQLQQ</sequence>
<proteinExistence type="predicted"/>
<organism evidence="1">
    <name type="scientific">Phytophthora nicotianae</name>
    <name type="common">Potato buckeye rot agent</name>
    <name type="synonym">Phytophthora parasitica</name>
    <dbReference type="NCBI Taxonomy" id="4792"/>
    <lineage>
        <taxon>Eukaryota</taxon>
        <taxon>Sar</taxon>
        <taxon>Stramenopiles</taxon>
        <taxon>Oomycota</taxon>
        <taxon>Peronosporomycetes</taxon>
        <taxon>Peronosporales</taxon>
        <taxon>Peronosporaceae</taxon>
        <taxon>Phytophthora</taxon>
    </lineage>
</organism>